<dbReference type="PRINTS" id="PR00075">
    <property type="entry name" value="FACDDSATRASE"/>
</dbReference>
<dbReference type="GO" id="GO:0016717">
    <property type="term" value="F:oxidoreductase activity, acting on paired donors, with oxidation of a pair of donors resulting in the reduction of molecular oxygen to two molecules of water"/>
    <property type="evidence" value="ECO:0007669"/>
    <property type="project" value="InterPro"/>
</dbReference>
<keyword evidence="9 10" id="KW-0472">Membrane</keyword>
<dbReference type="GO" id="GO:0016020">
    <property type="term" value="C:membrane"/>
    <property type="evidence" value="ECO:0007669"/>
    <property type="project" value="UniProtKB-SubCell"/>
</dbReference>
<sequence>MASTARGVVDGEPVGAAPIIEGRKPVAAMAALWVFVLVPFAALASAIPVAWGWGLSWTDVAIAVGSYVLTGLGVTVGFHRYLTHGAFKAGRWLRICLAVAGSLAVQGSAIQWVADHRRHHAFADRDGDPHSPWRYGHNVRGLAKGLLFAHVGWMFERDRTNRRRFAKDLLADADIRRVDRLFGPLVAASLLLPPAIGLLATGTWQGAVTAFFWGALVRIAMLHHVTWSINSICHVFGDRPLRTHAGDRAANFWPLAILSFGESWHNGHHADPTCARHGVLPGQVDLSARLIRLLERFGWARDVRWPTPARVAARRYGAFSSPGRDRASGPSR</sequence>
<dbReference type="InterPro" id="IPR005804">
    <property type="entry name" value="FA_desaturase_dom"/>
</dbReference>
<dbReference type="RefSeq" id="WP_132335811.1">
    <property type="nucleotide sequence ID" value="NZ_SMJZ01000108.1"/>
</dbReference>
<comment type="caution">
    <text evidence="12">The sequence shown here is derived from an EMBL/GenBank/DDBJ whole genome shotgun (WGS) entry which is preliminary data.</text>
</comment>
<evidence type="ECO:0000256" key="10">
    <source>
        <dbReference type="SAM" id="Phobius"/>
    </source>
</evidence>
<evidence type="ECO:0000313" key="12">
    <source>
        <dbReference type="EMBL" id="TDC03608.1"/>
    </source>
</evidence>
<feature type="transmembrane region" description="Helical" evidence="10">
    <location>
        <begin position="60"/>
        <end position="80"/>
    </location>
</feature>
<evidence type="ECO:0000256" key="4">
    <source>
        <dbReference type="ARBA" id="ARBA00022832"/>
    </source>
</evidence>
<dbReference type="Pfam" id="PF00487">
    <property type="entry name" value="FA_desaturase"/>
    <property type="match status" value="1"/>
</dbReference>
<proteinExistence type="inferred from homology"/>
<evidence type="ECO:0000256" key="7">
    <source>
        <dbReference type="ARBA" id="ARBA00023004"/>
    </source>
</evidence>
<comment type="subcellular location">
    <subcellularLocation>
        <location evidence="1">Membrane</location>
        <topology evidence="1">Multi-pass membrane protein</topology>
    </subcellularLocation>
</comment>
<dbReference type="Proteomes" id="UP000295157">
    <property type="component" value="Unassembled WGS sequence"/>
</dbReference>
<keyword evidence="5 10" id="KW-1133">Transmembrane helix</keyword>
<evidence type="ECO:0000256" key="1">
    <source>
        <dbReference type="ARBA" id="ARBA00004141"/>
    </source>
</evidence>
<evidence type="ECO:0000256" key="8">
    <source>
        <dbReference type="ARBA" id="ARBA00023098"/>
    </source>
</evidence>
<protein>
    <submittedName>
        <fullName evidence="12">Acyl-CoA desaturase</fullName>
    </submittedName>
</protein>
<evidence type="ECO:0000256" key="6">
    <source>
        <dbReference type="ARBA" id="ARBA00023002"/>
    </source>
</evidence>
<evidence type="ECO:0000256" key="5">
    <source>
        <dbReference type="ARBA" id="ARBA00022989"/>
    </source>
</evidence>
<dbReference type="CDD" id="cd03505">
    <property type="entry name" value="Delta9-FADS-like"/>
    <property type="match status" value="1"/>
</dbReference>
<dbReference type="GO" id="GO:0006631">
    <property type="term" value="P:fatty acid metabolic process"/>
    <property type="evidence" value="ECO:0007669"/>
    <property type="project" value="UniProtKB-KW"/>
</dbReference>
<evidence type="ECO:0000256" key="9">
    <source>
        <dbReference type="ARBA" id="ARBA00023136"/>
    </source>
</evidence>
<feature type="transmembrane region" description="Helical" evidence="10">
    <location>
        <begin position="30"/>
        <end position="54"/>
    </location>
</feature>
<feature type="domain" description="Fatty acid desaturase" evidence="11">
    <location>
        <begin position="64"/>
        <end position="276"/>
    </location>
</feature>
<keyword evidence="6" id="KW-0560">Oxidoreductase</keyword>
<dbReference type="InterPro" id="IPR015876">
    <property type="entry name" value="Acyl-CoA_DS"/>
</dbReference>
<comment type="similarity">
    <text evidence="2">Belongs to the fatty acid desaturase type 2 family.</text>
</comment>
<dbReference type="EMBL" id="SMJZ01000108">
    <property type="protein sequence ID" value="TDC03608.1"/>
    <property type="molecule type" value="Genomic_DNA"/>
</dbReference>
<dbReference type="OrthoDB" id="19906at2"/>
<organism evidence="12 13">
    <name type="scientific">Nonomuraea longispora</name>
    <dbReference type="NCBI Taxonomy" id="1848320"/>
    <lineage>
        <taxon>Bacteria</taxon>
        <taxon>Bacillati</taxon>
        <taxon>Actinomycetota</taxon>
        <taxon>Actinomycetes</taxon>
        <taxon>Streptosporangiales</taxon>
        <taxon>Streptosporangiaceae</taxon>
        <taxon>Nonomuraea</taxon>
    </lineage>
</organism>
<gene>
    <name evidence="12" type="ORF">E1267_25790</name>
</gene>
<evidence type="ECO:0000259" key="11">
    <source>
        <dbReference type="Pfam" id="PF00487"/>
    </source>
</evidence>
<evidence type="ECO:0000256" key="2">
    <source>
        <dbReference type="ARBA" id="ARBA00008749"/>
    </source>
</evidence>
<accession>A0A4R4N4E3</accession>
<name>A0A4R4N4E3_9ACTN</name>
<evidence type="ECO:0000313" key="13">
    <source>
        <dbReference type="Proteomes" id="UP000295157"/>
    </source>
</evidence>
<keyword evidence="4" id="KW-0276">Fatty acid metabolism</keyword>
<evidence type="ECO:0000256" key="3">
    <source>
        <dbReference type="ARBA" id="ARBA00022692"/>
    </source>
</evidence>
<reference evidence="12 13" key="1">
    <citation type="submission" date="2019-02" db="EMBL/GenBank/DDBJ databases">
        <title>Draft genome sequences of novel Actinobacteria.</title>
        <authorList>
            <person name="Sahin N."/>
            <person name="Ay H."/>
            <person name="Saygin H."/>
        </authorList>
    </citation>
    <scope>NUCLEOTIDE SEQUENCE [LARGE SCALE GENOMIC DNA]</scope>
    <source>
        <strain evidence="12 13">KC201</strain>
    </source>
</reference>
<keyword evidence="7" id="KW-0408">Iron</keyword>
<dbReference type="AlphaFoldDB" id="A0A4R4N4E3"/>
<keyword evidence="8" id="KW-0443">Lipid metabolism</keyword>
<keyword evidence="3 10" id="KW-0812">Transmembrane</keyword>
<keyword evidence="13" id="KW-1185">Reference proteome</keyword>
<dbReference type="PANTHER" id="PTHR11351">
    <property type="entry name" value="ACYL-COA DESATURASE"/>
    <property type="match status" value="1"/>
</dbReference>
<dbReference type="PANTHER" id="PTHR11351:SF3">
    <property type="entry name" value="BLL4393 PROTEIN"/>
    <property type="match status" value="1"/>
</dbReference>
<feature type="transmembrane region" description="Helical" evidence="10">
    <location>
        <begin position="92"/>
        <end position="114"/>
    </location>
</feature>